<dbReference type="AlphaFoldDB" id="A0A399G5G6"/>
<feature type="compositionally biased region" description="Pro residues" evidence="1">
    <location>
        <begin position="119"/>
        <end position="135"/>
    </location>
</feature>
<proteinExistence type="predicted"/>
<evidence type="ECO:0000256" key="1">
    <source>
        <dbReference type="SAM" id="MobiDB-lite"/>
    </source>
</evidence>
<dbReference type="RefSeq" id="WP_068687714.1">
    <property type="nucleotide sequence ID" value="NZ_CP063196.1"/>
</dbReference>
<feature type="domain" description="TPR repeat" evidence="2">
    <location>
        <begin position="256"/>
        <end position="473"/>
    </location>
</feature>
<sequence length="835" mass="90831">MASFDPQDTEADEETIRAAADDLYDVAGRIIGRSGDLRSAFTGAAVEFTDLVTEDIRSEGDYDEQLWQRSSMAVVYAAGVTDMWAEDVKWFKDKRQELIDGWEDEVADDFGVPHEPTSEPGPPPVAPGETPPERPSPTASRDAKIAEKRQERLDHYEGEAADLWEKFQERAEEKGQMLRDGPEPEHVRELVDAGVLGWAPYNIMGAESEPPLPLTEDEAVRMANNLDRYLSEDGEELDAEYAEILAALAVISLKAQEAQKNGDRLPAGEIAFLERFYAELDDAGGDHDLPYNVVEIPAHLDELDTMSDEEKDELLKVLGEGILTLSHEDLGGSFEQLPQSVRNAAVGPVDDTQTEGPMPYGYVDWADDIVGLSRLLGGTDDDLEGGEDFSVNLLSTLGHEMADPALGPPLELTSETGIPLVEAATRNIEANHALLTGDYSHPRFGTESGEVLSGLYAFEWSDDGEAVSGLTDWIPEYSRADGEAGEEQRLLAGEATAGLIKHITSNDAFAALTNTGVTVGDDGNAAFGQYNPELAESLAGIFVAYMDDFGMDVQLNEEGLAESDWVFNFDSNENLVLNEFGRARFLQYIVADEATAIDTYAAVQLHSSDQFTSYLGGEPDSYGFRVNGTEAGILNGLFEAALMNEAADRSADIEQTITERKLASDMVMASVTGPLPPPVGAPLADFLKYHGGNIVNSGISSYTVPNVSGVSGETQTVNEYELLAVKFLAEDENRDISYQDLEDIYVHGAPGRLEIPNSADEWAPGDQRRAGVEAASNILQQETVELPIGGDGETKTVTVHEAVDDYLSAYGNGYNDIQRFYASDYENFSQGNRGR</sequence>
<organism evidence="3 4">
    <name type="scientific">Thermobifida halotolerans</name>
    <dbReference type="NCBI Taxonomy" id="483545"/>
    <lineage>
        <taxon>Bacteria</taxon>
        <taxon>Bacillati</taxon>
        <taxon>Actinomycetota</taxon>
        <taxon>Actinomycetes</taxon>
        <taxon>Streptosporangiales</taxon>
        <taxon>Nocardiopsidaceae</taxon>
        <taxon>Thermobifida</taxon>
    </lineage>
</organism>
<dbReference type="OrthoDB" id="3307062at2"/>
<feature type="region of interest" description="Disordered" evidence="1">
    <location>
        <begin position="108"/>
        <end position="144"/>
    </location>
</feature>
<evidence type="ECO:0000259" key="2">
    <source>
        <dbReference type="Pfam" id="PF23275"/>
    </source>
</evidence>
<dbReference type="EMBL" id="CP063196">
    <property type="protein sequence ID" value="UOE19802.1"/>
    <property type="molecule type" value="Genomic_DNA"/>
</dbReference>
<dbReference type="Proteomes" id="UP000265719">
    <property type="component" value="Chromosome"/>
</dbReference>
<protein>
    <recommendedName>
        <fullName evidence="2">TPR repeat domain-containing protein</fullName>
    </recommendedName>
</protein>
<keyword evidence="4" id="KW-1185">Reference proteome</keyword>
<dbReference type="InterPro" id="IPR057037">
    <property type="entry name" value="TPR_rep_actino"/>
</dbReference>
<name>A0A399G5G6_9ACTN</name>
<evidence type="ECO:0000313" key="4">
    <source>
        <dbReference type="Proteomes" id="UP000265719"/>
    </source>
</evidence>
<evidence type="ECO:0000313" key="3">
    <source>
        <dbReference type="EMBL" id="UOE19802.1"/>
    </source>
</evidence>
<dbReference type="KEGG" id="thao:NI17_000595"/>
<reference evidence="3" key="1">
    <citation type="submission" date="2020-10" db="EMBL/GenBank/DDBJ databases">
        <title>De novo genome project of the cellulose decomposer Thermobifida halotolerans type strain.</title>
        <authorList>
            <person name="Nagy I."/>
            <person name="Horvath B."/>
            <person name="Kukolya J."/>
            <person name="Nagy I."/>
            <person name="Orsini M."/>
        </authorList>
    </citation>
    <scope>NUCLEOTIDE SEQUENCE</scope>
    <source>
        <strain evidence="3">DSM 44931</strain>
    </source>
</reference>
<dbReference type="Pfam" id="PF23275">
    <property type="entry name" value="TPR_23"/>
    <property type="match status" value="1"/>
</dbReference>
<gene>
    <name evidence="3" type="ORF">NI17_000595</name>
</gene>
<accession>A0A399G5G6</accession>